<dbReference type="EMBL" id="ON649699">
    <property type="protein sequence ID" value="UVF62333.1"/>
    <property type="molecule type" value="Genomic_DNA"/>
</dbReference>
<name>A0A976YDV6_9CAUD</name>
<keyword evidence="2" id="KW-1185">Reference proteome</keyword>
<reference evidence="1 2" key="1">
    <citation type="submission" date="2022-05" db="EMBL/GenBank/DDBJ databases">
        <title>Diverse viruses of marine archaea discovered using metagenomics.</title>
        <authorList>
            <person name="Zhou Y."/>
        </authorList>
    </citation>
    <scope>NUCLEOTIDE SEQUENCE [LARGE SCALE GENOMIC DNA]</scope>
    <source>
        <strain evidence="1">YSH_462411</strain>
    </source>
</reference>
<organism evidence="1 2">
    <name type="scientific">Nitrososphaeria virus YSH_462411</name>
    <dbReference type="NCBI Taxonomy" id="3071321"/>
    <lineage>
        <taxon>Viruses</taxon>
        <taxon>Duplodnaviria</taxon>
        <taxon>Heunggongvirae</taxon>
        <taxon>Uroviricota</taxon>
        <taxon>Caudoviricetes</taxon>
        <taxon>Juravirales</taxon>
        <taxon>Yangangviridae</taxon>
        <taxon>Nohelivirus</taxon>
        <taxon>Nohelivirus yangshanense</taxon>
    </lineage>
</organism>
<dbReference type="Proteomes" id="UP001156919">
    <property type="component" value="Segment"/>
</dbReference>
<evidence type="ECO:0000313" key="1">
    <source>
        <dbReference type="EMBL" id="UVF62333.1"/>
    </source>
</evidence>
<sequence>MIPFFSTKLNVEMPRIDKSGSTHWWTDDILKERTRHKVGRLKREIKKHTQNCWKRQHALIKLQELFAYESNKDVYEKMSTKIING</sequence>
<proteinExistence type="predicted"/>
<protein>
    <submittedName>
        <fullName evidence="1">Uncharacterized protein</fullName>
    </submittedName>
</protein>
<accession>A0A976YDV6</accession>
<evidence type="ECO:0000313" key="2">
    <source>
        <dbReference type="Proteomes" id="UP001156919"/>
    </source>
</evidence>